<evidence type="ECO:0000313" key="10">
    <source>
        <dbReference type="Proteomes" id="UP000283509"/>
    </source>
</evidence>
<evidence type="ECO:0000256" key="6">
    <source>
        <dbReference type="SAM" id="Coils"/>
    </source>
</evidence>
<keyword evidence="5" id="KW-0539">Nucleus</keyword>
<dbReference type="OrthoDB" id="6606299at2759"/>
<dbReference type="GO" id="GO:0005634">
    <property type="term" value="C:nucleus"/>
    <property type="evidence" value="ECO:0007669"/>
    <property type="project" value="TreeGrafter"/>
</dbReference>
<dbReference type="STRING" id="6689.A0A3R7P8E3"/>
<evidence type="ECO:0000259" key="8">
    <source>
        <dbReference type="PROSITE" id="PS50217"/>
    </source>
</evidence>
<keyword evidence="10" id="KW-1185">Reference proteome</keyword>
<evidence type="ECO:0000256" key="3">
    <source>
        <dbReference type="ARBA" id="ARBA00023125"/>
    </source>
</evidence>
<dbReference type="InterPro" id="IPR052470">
    <property type="entry name" value="ER_Stress-Reg_TF"/>
</dbReference>
<evidence type="ECO:0000256" key="5">
    <source>
        <dbReference type="ARBA" id="ARBA00023242"/>
    </source>
</evidence>
<evidence type="ECO:0000313" key="9">
    <source>
        <dbReference type="EMBL" id="ROT78372.1"/>
    </source>
</evidence>
<dbReference type="EMBL" id="QCYY01001393">
    <property type="protein sequence ID" value="ROT78372.1"/>
    <property type="molecule type" value="Genomic_DNA"/>
</dbReference>
<feature type="region of interest" description="Disordered" evidence="7">
    <location>
        <begin position="84"/>
        <end position="147"/>
    </location>
</feature>
<keyword evidence="6" id="KW-0175">Coiled coil</keyword>
<dbReference type="GO" id="GO:0000977">
    <property type="term" value="F:RNA polymerase II transcription regulatory region sequence-specific DNA binding"/>
    <property type="evidence" value="ECO:0007669"/>
    <property type="project" value="TreeGrafter"/>
</dbReference>
<feature type="domain" description="BZIP" evidence="8">
    <location>
        <begin position="296"/>
        <end position="359"/>
    </location>
</feature>
<proteinExistence type="predicted"/>
<dbReference type="GO" id="GO:0000981">
    <property type="term" value="F:DNA-binding transcription factor activity, RNA polymerase II-specific"/>
    <property type="evidence" value="ECO:0007669"/>
    <property type="project" value="TreeGrafter"/>
</dbReference>
<protein>
    <recommendedName>
        <fullName evidence="8">BZIP domain-containing protein</fullName>
    </recommendedName>
</protein>
<evidence type="ECO:0000256" key="4">
    <source>
        <dbReference type="ARBA" id="ARBA00023163"/>
    </source>
</evidence>
<organism evidence="9 10">
    <name type="scientific">Penaeus vannamei</name>
    <name type="common">Whiteleg shrimp</name>
    <name type="synonym">Litopenaeus vannamei</name>
    <dbReference type="NCBI Taxonomy" id="6689"/>
    <lineage>
        <taxon>Eukaryota</taxon>
        <taxon>Metazoa</taxon>
        <taxon>Ecdysozoa</taxon>
        <taxon>Arthropoda</taxon>
        <taxon>Crustacea</taxon>
        <taxon>Multicrustacea</taxon>
        <taxon>Malacostraca</taxon>
        <taxon>Eumalacostraca</taxon>
        <taxon>Eucarida</taxon>
        <taxon>Decapoda</taxon>
        <taxon>Dendrobranchiata</taxon>
        <taxon>Penaeoidea</taxon>
        <taxon>Penaeidae</taxon>
        <taxon>Penaeus</taxon>
    </lineage>
</organism>
<keyword evidence="1" id="KW-0832">Ubl conjugation</keyword>
<reference evidence="9 10" key="2">
    <citation type="submission" date="2019-01" db="EMBL/GenBank/DDBJ databases">
        <title>The decoding of complex shrimp genome reveals the adaptation for benthos swimmer, frequently molting mechanism and breeding impact on genome.</title>
        <authorList>
            <person name="Sun Y."/>
            <person name="Gao Y."/>
            <person name="Yu Y."/>
        </authorList>
    </citation>
    <scope>NUCLEOTIDE SEQUENCE [LARGE SCALE GENOMIC DNA]</scope>
    <source>
        <tissue evidence="9">Muscle</tissue>
    </source>
</reference>
<keyword evidence="2" id="KW-0805">Transcription regulation</keyword>
<evidence type="ECO:0000256" key="7">
    <source>
        <dbReference type="SAM" id="MobiDB-lite"/>
    </source>
</evidence>
<comment type="caution">
    <text evidence="9">The sequence shown here is derived from an EMBL/GenBank/DDBJ whole genome shotgun (WGS) entry which is preliminary data.</text>
</comment>
<evidence type="ECO:0000256" key="2">
    <source>
        <dbReference type="ARBA" id="ARBA00023015"/>
    </source>
</evidence>
<evidence type="ECO:0000256" key="1">
    <source>
        <dbReference type="ARBA" id="ARBA00022843"/>
    </source>
</evidence>
<dbReference type="Proteomes" id="UP000283509">
    <property type="component" value="Unassembled WGS sequence"/>
</dbReference>
<name>A0A3R7P8E3_PENVA</name>
<sequence>MADYSAIDFSEIDELCNFVDGKGGIKFNLFEIDEDVEINAGIPSHGLMDDDAMLAVDSSNALILGDPLLNTFDQNELLELQSASPSHNPETLMPVSLPADSPHRLHAISPTANPDNSSSPAVPDSPTTVEEGSKGDGAGTNATPTQEPVRIIVKTKKNTGEMVAPLSLPQPAHNLVRIPKSGSTTQLARLRTLRTGGKLGPTGTGTRILGTASPTVTRVPVTVRKILPTSSPHPSEPTPKRLCVTPGAASADNGAAEEALPFRSLRVRNNSESSVGSQASTSIGMKRKAYELDPLEDPEMERCRRNAINAKRNREQKKAQLAELERTVESVSRERDQLAGENESLREAKMKLEQQVKHLSNILKNQSKLSEVISKLGMTSVVLGEMTTSAEEEVVSSGMCLHVNGDETTIEYCSYCAKKAGKKLSFQREVTGLGGSSFTEQVGWDPLIPKRDRDPTQPHRFSPLPPSSPLLHHRWLPAAAITPKVKY</sequence>
<dbReference type="PROSITE" id="PS50217">
    <property type="entry name" value="BZIP"/>
    <property type="match status" value="1"/>
</dbReference>
<dbReference type="InterPro" id="IPR004827">
    <property type="entry name" value="bZIP"/>
</dbReference>
<gene>
    <name evidence="9" type="ORF">C7M84_002911</name>
</gene>
<feature type="coiled-coil region" evidence="6">
    <location>
        <begin position="300"/>
        <end position="369"/>
    </location>
</feature>
<feature type="compositionally biased region" description="Polar residues" evidence="7">
    <location>
        <begin position="110"/>
        <end position="130"/>
    </location>
</feature>
<reference evidence="9 10" key="1">
    <citation type="submission" date="2018-04" db="EMBL/GenBank/DDBJ databases">
        <authorList>
            <person name="Zhang X."/>
            <person name="Yuan J."/>
            <person name="Li F."/>
            <person name="Xiang J."/>
        </authorList>
    </citation>
    <scope>NUCLEOTIDE SEQUENCE [LARGE SCALE GENOMIC DNA]</scope>
    <source>
        <tissue evidence="9">Muscle</tissue>
    </source>
</reference>
<keyword evidence="4" id="KW-0804">Transcription</keyword>
<keyword evidence="3" id="KW-0238">DNA-binding</keyword>
<dbReference type="PANTHER" id="PTHR46542:SF1">
    <property type="entry name" value="X-BOX BINDING PROTEIN 1"/>
    <property type="match status" value="1"/>
</dbReference>
<dbReference type="CDD" id="cd14686">
    <property type="entry name" value="bZIP"/>
    <property type="match status" value="1"/>
</dbReference>
<dbReference type="AlphaFoldDB" id="A0A3R7P8E3"/>
<accession>A0A3R7P8E3</accession>
<dbReference type="PANTHER" id="PTHR46542">
    <property type="entry name" value="X-BOX BINDING PROTEIN 1"/>
    <property type="match status" value="1"/>
</dbReference>